<proteinExistence type="predicted"/>
<name>A0ABQ0DW31_9EUKA</name>
<protein>
    <submittedName>
        <fullName evidence="1">Uncharacterized protein</fullName>
    </submittedName>
</protein>
<evidence type="ECO:0000313" key="2">
    <source>
        <dbReference type="Proteomes" id="UP001628156"/>
    </source>
</evidence>
<evidence type="ECO:0000313" key="1">
    <source>
        <dbReference type="EMBL" id="GAB1227054.1"/>
    </source>
</evidence>
<dbReference type="EMBL" id="BAAFRS010000317">
    <property type="protein sequence ID" value="GAB1227054.1"/>
    <property type="molecule type" value="Genomic_DNA"/>
</dbReference>
<accession>A0ABQ0DW31</accession>
<sequence>MTDPRISSEALKQREGRNKRAICNRELLLLSFICGAEVTIDKTKKTSRAKKVFVGSSITFDGKYSINDILENAYFFECAVRTLWKKAKASYETTLTLTKEVVKAEIELIRQNPELIKVLSDDFKVRSSEYVVNSVGKRRTKNKEAAFSNFLAYKLLMNGFTLTCQVSAQKVTTKTLNFYTWKSYKAPNGIIIKKESVGVLTKALSKEIKQRLAKETTVKITPNILSFIDAKYLIEKLGLHTIDTCDPMSAFKPCNNGIVDNDFSFIKLNHLHPFTLLDTNFM</sequence>
<gene>
    <name evidence="1" type="ORF">ENUP19_0317G0061</name>
</gene>
<reference evidence="1 2" key="1">
    <citation type="journal article" date="2019" name="PLoS Negl. Trop. Dis.">
        <title>Whole genome sequencing of Entamoeba nuttalli reveals mammalian host-related molecular signatures and a novel octapeptide-repeat surface protein.</title>
        <authorList>
            <person name="Tanaka M."/>
            <person name="Makiuchi T."/>
            <person name="Komiyama T."/>
            <person name="Shiina T."/>
            <person name="Osaki K."/>
            <person name="Tachibana H."/>
        </authorList>
    </citation>
    <scope>NUCLEOTIDE SEQUENCE [LARGE SCALE GENOMIC DNA]</scope>
    <source>
        <strain evidence="1 2">P19-061405</strain>
    </source>
</reference>
<dbReference type="Proteomes" id="UP001628156">
    <property type="component" value="Unassembled WGS sequence"/>
</dbReference>
<organism evidence="1 2">
    <name type="scientific">Entamoeba nuttalli</name>
    <dbReference type="NCBI Taxonomy" id="412467"/>
    <lineage>
        <taxon>Eukaryota</taxon>
        <taxon>Amoebozoa</taxon>
        <taxon>Evosea</taxon>
        <taxon>Archamoebae</taxon>
        <taxon>Mastigamoebida</taxon>
        <taxon>Entamoebidae</taxon>
        <taxon>Entamoeba</taxon>
    </lineage>
</organism>
<keyword evidence="2" id="KW-1185">Reference proteome</keyword>
<comment type="caution">
    <text evidence="1">The sequence shown here is derived from an EMBL/GenBank/DDBJ whole genome shotgun (WGS) entry which is preliminary data.</text>
</comment>